<keyword evidence="10 13" id="KW-0067">ATP-binding</keyword>
<comment type="subcellular location">
    <subcellularLocation>
        <location evidence="1 18">Cytoplasm</location>
    </subcellularLocation>
</comment>
<dbReference type="PROSITE" id="PS00182">
    <property type="entry name" value="GLNA_ADENYLATION"/>
    <property type="match status" value="1"/>
</dbReference>
<dbReference type="AlphaFoldDB" id="A0A517P9P9"/>
<evidence type="ECO:0000256" key="18">
    <source>
        <dbReference type="RuleBase" id="RU000387"/>
    </source>
</evidence>
<dbReference type="PROSITE" id="PS51986">
    <property type="entry name" value="GS_BETA_GRASP"/>
    <property type="match status" value="1"/>
</dbReference>
<proteinExistence type="inferred from homology"/>
<keyword evidence="8 14" id="KW-0479">Metal-binding</keyword>
<keyword evidence="6 15" id="KW-0597">Phosphoprotein</keyword>
<feature type="binding site" evidence="12">
    <location>
        <position position="361"/>
    </location>
    <ligand>
        <name>L-glutamate</name>
        <dbReference type="ChEBI" id="CHEBI:29985"/>
    </ligand>
</feature>
<evidence type="ECO:0000256" key="8">
    <source>
        <dbReference type="ARBA" id="ARBA00022723"/>
    </source>
</evidence>
<feature type="binding site" evidence="12">
    <location>
        <position position="340"/>
    </location>
    <ligand>
        <name>L-glutamate</name>
        <dbReference type="ChEBI" id="CHEBI:29985"/>
    </ligand>
</feature>
<keyword evidence="5 18" id="KW-0963">Cytoplasm</keyword>
<feature type="binding site" evidence="12">
    <location>
        <begin position="265"/>
        <end position="266"/>
    </location>
    <ligand>
        <name>L-glutamate</name>
        <dbReference type="ChEBI" id="CHEBI:29985"/>
    </ligand>
</feature>
<dbReference type="RefSeq" id="WP_145358969.1">
    <property type="nucleotide sequence ID" value="NZ_CP036265.1"/>
</dbReference>
<keyword evidence="9 13" id="KW-0547">Nucleotide-binding</keyword>
<comment type="similarity">
    <text evidence="2 16 17">Belongs to the glutamine synthetase family.</text>
</comment>
<dbReference type="Proteomes" id="UP000318741">
    <property type="component" value="Chromosome"/>
</dbReference>
<evidence type="ECO:0000256" key="15">
    <source>
        <dbReference type="PIRSR" id="PIRSR604809-50"/>
    </source>
</evidence>
<keyword evidence="7 19" id="KW-0436">Ligase</keyword>
<dbReference type="GO" id="GO:0005524">
    <property type="term" value="F:ATP binding"/>
    <property type="evidence" value="ECO:0007669"/>
    <property type="project" value="UniProtKB-KW"/>
</dbReference>
<dbReference type="InterPro" id="IPR001637">
    <property type="entry name" value="Gln_synth_I_adenylation_site"/>
</dbReference>
<accession>A0A517P9P9</accession>
<dbReference type="KEGG" id="acaf:CA12_21920"/>
<evidence type="ECO:0000256" key="17">
    <source>
        <dbReference type="RuleBase" id="RU000384"/>
    </source>
</evidence>
<feature type="domain" description="GS catalytic" evidence="21">
    <location>
        <begin position="106"/>
        <end position="471"/>
    </location>
</feature>
<feature type="binding site" evidence="14">
    <location>
        <position position="359"/>
    </location>
    <ligand>
        <name>Mg(2+)</name>
        <dbReference type="ChEBI" id="CHEBI:18420"/>
        <label>1</label>
    </ligand>
</feature>
<dbReference type="SMART" id="SM01230">
    <property type="entry name" value="Gln-synt_C"/>
    <property type="match status" value="1"/>
</dbReference>
<evidence type="ECO:0000313" key="22">
    <source>
        <dbReference type="EMBL" id="QDT16094.1"/>
    </source>
</evidence>
<gene>
    <name evidence="22" type="primary">glnA_1</name>
    <name evidence="22" type="ORF">CA12_21920</name>
</gene>
<evidence type="ECO:0000256" key="3">
    <source>
        <dbReference type="ARBA" id="ARBA00011354"/>
    </source>
</evidence>
<dbReference type="InterPro" id="IPR027303">
    <property type="entry name" value="Gln_synth_gly_rich_site"/>
</dbReference>
<dbReference type="PROSITE" id="PS00180">
    <property type="entry name" value="GLNA_1"/>
    <property type="match status" value="1"/>
</dbReference>
<feature type="modified residue" description="O-AMP-tyrosine" evidence="15">
    <location>
        <position position="399"/>
    </location>
</feature>
<dbReference type="PANTHER" id="PTHR43407:SF1">
    <property type="entry name" value="LENGSIN"/>
    <property type="match status" value="1"/>
</dbReference>
<reference evidence="22 23" key="1">
    <citation type="submission" date="2019-02" db="EMBL/GenBank/DDBJ databases">
        <title>Deep-cultivation of Planctomycetes and their phenomic and genomic characterization uncovers novel biology.</title>
        <authorList>
            <person name="Wiegand S."/>
            <person name="Jogler M."/>
            <person name="Boedeker C."/>
            <person name="Pinto D."/>
            <person name="Vollmers J."/>
            <person name="Rivas-Marin E."/>
            <person name="Kohn T."/>
            <person name="Peeters S.H."/>
            <person name="Heuer A."/>
            <person name="Rast P."/>
            <person name="Oberbeckmann S."/>
            <person name="Bunk B."/>
            <person name="Jeske O."/>
            <person name="Meyerdierks A."/>
            <person name="Storesund J.E."/>
            <person name="Kallscheuer N."/>
            <person name="Luecker S."/>
            <person name="Lage O.M."/>
            <person name="Pohl T."/>
            <person name="Merkel B.J."/>
            <person name="Hornburger P."/>
            <person name="Mueller R.-W."/>
            <person name="Bruemmer F."/>
            <person name="Labrenz M."/>
            <person name="Spormann A.M."/>
            <person name="Op den Camp H."/>
            <person name="Overmann J."/>
            <person name="Amann R."/>
            <person name="Jetten M.S.M."/>
            <person name="Mascher T."/>
            <person name="Medema M.H."/>
            <person name="Devos D.P."/>
            <person name="Kaster A.-K."/>
            <person name="Ovreas L."/>
            <person name="Rohde M."/>
            <person name="Galperin M.Y."/>
            <person name="Jogler C."/>
        </authorList>
    </citation>
    <scope>NUCLEOTIDE SEQUENCE [LARGE SCALE GENOMIC DNA]</scope>
    <source>
        <strain evidence="22 23">CA12</strain>
    </source>
</reference>
<evidence type="ECO:0000256" key="19">
    <source>
        <dbReference type="RuleBase" id="RU004356"/>
    </source>
</evidence>
<feature type="binding site" evidence="14">
    <location>
        <position position="270"/>
    </location>
    <ligand>
        <name>Mg(2+)</name>
        <dbReference type="ChEBI" id="CHEBI:18420"/>
        <label>1</label>
    </ligand>
</feature>
<evidence type="ECO:0000259" key="21">
    <source>
        <dbReference type="PROSITE" id="PS51987"/>
    </source>
</evidence>
<dbReference type="SUPFAM" id="SSF55931">
    <property type="entry name" value="Glutamine synthetase/guanido kinase"/>
    <property type="match status" value="1"/>
</dbReference>
<name>A0A517P9P9_9PLAN</name>
<evidence type="ECO:0000256" key="12">
    <source>
        <dbReference type="PIRSR" id="PIRSR604809-1"/>
    </source>
</evidence>
<dbReference type="InterPro" id="IPR036651">
    <property type="entry name" value="Gln_synt_N_sf"/>
</dbReference>
<evidence type="ECO:0000259" key="20">
    <source>
        <dbReference type="PROSITE" id="PS51986"/>
    </source>
</evidence>
<feature type="binding site" evidence="13">
    <location>
        <position position="340"/>
    </location>
    <ligand>
        <name>ATP</name>
        <dbReference type="ChEBI" id="CHEBI:30616"/>
    </ligand>
</feature>
<feature type="binding site" evidence="12">
    <location>
        <position position="328"/>
    </location>
    <ligand>
        <name>L-glutamate</name>
        <dbReference type="ChEBI" id="CHEBI:29985"/>
    </ligand>
</feature>
<dbReference type="NCBIfam" id="TIGR00653">
    <property type="entry name" value="GlnA"/>
    <property type="match status" value="1"/>
</dbReference>
<dbReference type="PROSITE" id="PS51987">
    <property type="entry name" value="GS_CATALYTIC"/>
    <property type="match status" value="1"/>
</dbReference>
<organism evidence="22 23">
    <name type="scientific">Alienimonas californiensis</name>
    <dbReference type="NCBI Taxonomy" id="2527989"/>
    <lineage>
        <taxon>Bacteria</taxon>
        <taxon>Pseudomonadati</taxon>
        <taxon>Planctomycetota</taxon>
        <taxon>Planctomycetia</taxon>
        <taxon>Planctomycetales</taxon>
        <taxon>Planctomycetaceae</taxon>
        <taxon>Alienimonas</taxon>
    </lineage>
</organism>
<dbReference type="Pfam" id="PF00120">
    <property type="entry name" value="Gln-synt_C"/>
    <property type="match status" value="1"/>
</dbReference>
<dbReference type="Pfam" id="PF03951">
    <property type="entry name" value="Gln-synt_N"/>
    <property type="match status" value="1"/>
</dbReference>
<feature type="domain" description="GS beta-grasp" evidence="20">
    <location>
        <begin position="14"/>
        <end position="98"/>
    </location>
</feature>
<feature type="binding site" evidence="13">
    <location>
        <position position="208"/>
    </location>
    <ligand>
        <name>ATP</name>
        <dbReference type="ChEBI" id="CHEBI:30616"/>
    </ligand>
</feature>
<dbReference type="InterPro" id="IPR004809">
    <property type="entry name" value="Gln_synth_I"/>
</dbReference>
<evidence type="ECO:0000256" key="14">
    <source>
        <dbReference type="PIRSR" id="PIRSR604809-3"/>
    </source>
</evidence>
<comment type="cofactor">
    <cofactor evidence="14">
        <name>Mg(2+)</name>
        <dbReference type="ChEBI" id="CHEBI:18420"/>
    </cofactor>
    <text evidence="14">Binds 2 Mg(2+) ions per subunit.</text>
</comment>
<evidence type="ECO:0000256" key="11">
    <source>
        <dbReference type="ARBA" id="ARBA00022842"/>
    </source>
</evidence>
<feature type="binding site" evidence="14">
    <location>
        <position position="213"/>
    </location>
    <ligand>
        <name>Mg(2+)</name>
        <dbReference type="ChEBI" id="CHEBI:18420"/>
        <label>1</label>
    </ligand>
</feature>
<feature type="binding site" evidence="12">
    <location>
        <position position="322"/>
    </location>
    <ligand>
        <name>L-glutamate</name>
        <dbReference type="ChEBI" id="CHEBI:29985"/>
    </ligand>
</feature>
<dbReference type="InterPro" id="IPR027302">
    <property type="entry name" value="Gln_synth_N_conserv_site"/>
</dbReference>
<dbReference type="Gene3D" id="3.30.590.10">
    <property type="entry name" value="Glutamine synthetase/guanido kinase, catalytic domain"/>
    <property type="match status" value="1"/>
</dbReference>
<sequence>MASASDVLSFAKKHNAEFLDVKFCDLFGQWQHCSYPMDIIGEDEINEGFGFDGSSIRAWQPINNSDMLMVPDPSTVKMDPFFKRPTVTVIADIVDPVTKDLYSKDPRGVAKKGLAYLSQTGIADTCYIGPEPEFFVFDDVRFQSAQHQSFYQIDSSEAHWNSGRAEGTNLGHKVGPKAGYFPVAPIDSMGDLRAEMAKAMQAVGIVVEAHHHEVATAGQCEIDMKFAPLLTMADQFMWFKYIIRNVAKQHGKTATFMPKPVYGDNGSGMHTHISLWNGSETLMAGDGYAGLSELALHSIGGILKHGRALIALSNPTVNSFHRMVPGYEAPVTLALSQRNRSAALRIPMYSPSPKAKRVEFRCPDPLANGYLSFTALMMAMLDGIQNKIDPGEPLDRDIYDMTDEELATTRVAPKSLGEALEALEADHEFLLKGDVFTQDLIDSFIKYKRKHEIDPIRLRPHPYEFDLYYQA</sequence>
<evidence type="ECO:0000256" key="4">
    <source>
        <dbReference type="ARBA" id="ARBA00021364"/>
    </source>
</evidence>
<keyword evidence="11 14" id="KW-0460">Magnesium</keyword>
<dbReference type="InterPro" id="IPR014746">
    <property type="entry name" value="Gln_synth/guanido_kin_cat_dom"/>
</dbReference>
<evidence type="ECO:0000256" key="6">
    <source>
        <dbReference type="ARBA" id="ARBA00022553"/>
    </source>
</evidence>
<dbReference type="InterPro" id="IPR008147">
    <property type="entry name" value="Gln_synt_N"/>
</dbReference>
<dbReference type="InterPro" id="IPR008146">
    <property type="entry name" value="Gln_synth_cat_dom"/>
</dbReference>
<evidence type="ECO:0000313" key="23">
    <source>
        <dbReference type="Proteomes" id="UP000318741"/>
    </source>
</evidence>
<feature type="binding site" evidence="13">
    <location>
        <position position="354"/>
    </location>
    <ligand>
        <name>ATP</name>
        <dbReference type="ChEBI" id="CHEBI:30616"/>
    </ligand>
</feature>
<dbReference type="GO" id="GO:0005737">
    <property type="term" value="C:cytoplasm"/>
    <property type="evidence" value="ECO:0007669"/>
    <property type="project" value="UniProtKB-SubCell"/>
</dbReference>
<dbReference type="GO" id="GO:0019740">
    <property type="term" value="P:nitrogen utilization"/>
    <property type="evidence" value="ECO:0007669"/>
    <property type="project" value="TreeGrafter"/>
</dbReference>
<evidence type="ECO:0000256" key="16">
    <source>
        <dbReference type="PROSITE-ProRule" id="PRU01330"/>
    </source>
</evidence>
<evidence type="ECO:0000256" key="7">
    <source>
        <dbReference type="ARBA" id="ARBA00022598"/>
    </source>
</evidence>
<evidence type="ECO:0000256" key="9">
    <source>
        <dbReference type="ARBA" id="ARBA00022741"/>
    </source>
</evidence>
<dbReference type="GO" id="GO:0016020">
    <property type="term" value="C:membrane"/>
    <property type="evidence" value="ECO:0007669"/>
    <property type="project" value="TreeGrafter"/>
</dbReference>
<feature type="binding site" evidence="13">
    <location>
        <begin position="272"/>
        <end position="274"/>
    </location>
    <ligand>
        <name>ATP</name>
        <dbReference type="ChEBI" id="CHEBI:30616"/>
    </ligand>
</feature>
<dbReference type="OrthoDB" id="9807095at2"/>
<keyword evidence="23" id="KW-1185">Reference proteome</keyword>
<dbReference type="Gene3D" id="3.10.20.70">
    <property type="entry name" value="Glutamine synthetase, N-terminal domain"/>
    <property type="match status" value="1"/>
</dbReference>
<evidence type="ECO:0000256" key="13">
    <source>
        <dbReference type="PIRSR" id="PIRSR604809-2"/>
    </source>
</evidence>
<comment type="catalytic activity">
    <reaction evidence="19">
        <text>L-glutamate + NH4(+) + ATP = L-glutamine + ADP + phosphate + H(+)</text>
        <dbReference type="Rhea" id="RHEA:16169"/>
        <dbReference type="ChEBI" id="CHEBI:15378"/>
        <dbReference type="ChEBI" id="CHEBI:28938"/>
        <dbReference type="ChEBI" id="CHEBI:29985"/>
        <dbReference type="ChEBI" id="CHEBI:30616"/>
        <dbReference type="ChEBI" id="CHEBI:43474"/>
        <dbReference type="ChEBI" id="CHEBI:58359"/>
        <dbReference type="ChEBI" id="CHEBI:456216"/>
        <dbReference type="EC" id="6.3.1.2"/>
    </reaction>
</comment>
<protein>
    <recommendedName>
        <fullName evidence="4 19">Glutamine synthetase</fullName>
        <ecNumber evidence="19">6.3.1.2</ecNumber>
    </recommendedName>
</protein>
<dbReference type="EMBL" id="CP036265">
    <property type="protein sequence ID" value="QDT16094.1"/>
    <property type="molecule type" value="Genomic_DNA"/>
</dbReference>
<dbReference type="FunFam" id="3.30.590.10:FF:000001">
    <property type="entry name" value="Glutamine synthetase"/>
    <property type="match status" value="1"/>
</dbReference>
<dbReference type="SUPFAM" id="SSF54368">
    <property type="entry name" value="Glutamine synthetase, N-terminal domain"/>
    <property type="match status" value="1"/>
</dbReference>
<dbReference type="GO" id="GO:0006542">
    <property type="term" value="P:glutamine biosynthetic process"/>
    <property type="evidence" value="ECO:0007669"/>
    <property type="project" value="InterPro"/>
</dbReference>
<evidence type="ECO:0000256" key="2">
    <source>
        <dbReference type="ARBA" id="ARBA00009897"/>
    </source>
</evidence>
<dbReference type="PANTHER" id="PTHR43407">
    <property type="entry name" value="GLUTAMINE SYNTHETASE"/>
    <property type="match status" value="1"/>
</dbReference>
<comment type="subunit">
    <text evidence="3 18">Oligomer of 12 subunits arranged in the form of two hexagons.</text>
</comment>
<dbReference type="GO" id="GO:0004356">
    <property type="term" value="F:glutamine synthetase activity"/>
    <property type="evidence" value="ECO:0007669"/>
    <property type="project" value="UniProtKB-EC"/>
</dbReference>
<evidence type="ECO:0000256" key="1">
    <source>
        <dbReference type="ARBA" id="ARBA00004496"/>
    </source>
</evidence>
<feature type="binding site" evidence="14">
    <location>
        <position position="131"/>
    </location>
    <ligand>
        <name>Mg(2+)</name>
        <dbReference type="ChEBI" id="CHEBI:18420"/>
        <label>1</label>
    </ligand>
</feature>
<evidence type="ECO:0000256" key="5">
    <source>
        <dbReference type="ARBA" id="ARBA00022490"/>
    </source>
</evidence>
<evidence type="ECO:0000256" key="10">
    <source>
        <dbReference type="ARBA" id="ARBA00022840"/>
    </source>
</evidence>
<feature type="binding site" evidence="14">
    <location>
        <position position="133"/>
    </location>
    <ligand>
        <name>Mg(2+)</name>
        <dbReference type="ChEBI" id="CHEBI:18420"/>
        <label>1</label>
    </ligand>
</feature>
<dbReference type="EC" id="6.3.1.2" evidence="19"/>
<dbReference type="GO" id="GO:0046872">
    <property type="term" value="F:metal ion binding"/>
    <property type="evidence" value="ECO:0007669"/>
    <property type="project" value="UniProtKB-KW"/>
</dbReference>
<feature type="binding site" evidence="14">
    <location>
        <position position="221"/>
    </location>
    <ligand>
        <name>Mg(2+)</name>
        <dbReference type="ChEBI" id="CHEBI:18420"/>
        <label>1</label>
    </ligand>
</feature>
<dbReference type="PROSITE" id="PS00181">
    <property type="entry name" value="GLNA_ATP"/>
    <property type="match status" value="1"/>
</dbReference>